<comment type="caution">
    <text evidence="1">The sequence shown here is derived from an EMBL/GenBank/DDBJ whole genome shotgun (WGS) entry which is preliminary data.</text>
</comment>
<dbReference type="OrthoDB" id="74545at2759"/>
<evidence type="ECO:0008006" key="3">
    <source>
        <dbReference type="Google" id="ProtNLM"/>
    </source>
</evidence>
<dbReference type="AlphaFoldDB" id="A0A9N9LL07"/>
<dbReference type="EMBL" id="CAJVRM010000206">
    <property type="protein sequence ID" value="CAG8977119.1"/>
    <property type="molecule type" value="Genomic_DNA"/>
</dbReference>
<name>A0A9N9LL07_9HELO</name>
<organism evidence="1 2">
    <name type="scientific">Hymenoscyphus albidus</name>
    <dbReference type="NCBI Taxonomy" id="595503"/>
    <lineage>
        <taxon>Eukaryota</taxon>
        <taxon>Fungi</taxon>
        <taxon>Dikarya</taxon>
        <taxon>Ascomycota</taxon>
        <taxon>Pezizomycotina</taxon>
        <taxon>Leotiomycetes</taxon>
        <taxon>Helotiales</taxon>
        <taxon>Helotiaceae</taxon>
        <taxon>Hymenoscyphus</taxon>
    </lineage>
</organism>
<evidence type="ECO:0000313" key="1">
    <source>
        <dbReference type="EMBL" id="CAG8977119.1"/>
    </source>
</evidence>
<gene>
    <name evidence="1" type="ORF">HYALB_00003340</name>
</gene>
<reference evidence="1" key="1">
    <citation type="submission" date="2021-07" db="EMBL/GenBank/DDBJ databases">
        <authorList>
            <person name="Durling M."/>
        </authorList>
    </citation>
    <scope>NUCLEOTIDE SEQUENCE</scope>
</reference>
<proteinExistence type="predicted"/>
<protein>
    <recommendedName>
        <fullName evidence="3">Reverse transcriptase domain-containing protein</fullName>
    </recommendedName>
</protein>
<dbReference type="PANTHER" id="PTHR37015">
    <property type="entry name" value="REVERSE TRANSCRIPTASE DOMAIN-CONTAINING PROTEIN"/>
    <property type="match status" value="1"/>
</dbReference>
<dbReference type="Proteomes" id="UP000701801">
    <property type="component" value="Unassembled WGS sequence"/>
</dbReference>
<evidence type="ECO:0000313" key="2">
    <source>
        <dbReference type="Proteomes" id="UP000701801"/>
    </source>
</evidence>
<keyword evidence="2" id="KW-1185">Reference proteome</keyword>
<accession>A0A9N9LL07</accession>
<sequence>MATENQPVTADSATNLLSQTLTSVTNIKLSELTKQRSDFETKKDELSRAVQSEFDQLRKLQLLVDSRICESKLKIEVRRFLELAKVDPSVSTEVMKSWQGAFEKELRIRSEKLKYAGLYGELVNEWLEGGLTNTSTPRKFDTMKDAEREEIRKQRQTWEAYAFQPRDTDTAAIQKFLEELLNTGPIIQTAYKEVVKSTRDFETFLKTEELDDCSMTWIIEGMLRTDSNSFAPEKREILTTFLRNDAALVELADVLNMRLASLETHEWHSEPIQVEQRRQLSGKYRFFQDEDLLQSILIYYIGVEWSIHFKSTLRTFRSTPWVWKPSSKPMEKVDFERRCDFLGVSSPDGRTNKKSVESARETHFLDDIFLEQLQASKDPEMESYNMESDTRLDQNQSQNTVQHLLHILAAEIILKQKQGGDMSVIRSDFRWFGPSLPHSTIFAVLSFFGVSEHWIGIFRRILEAPIKFVEDGPDGKVQVRKRGVPIQGQLGTMFGETCLFCLDFAFNQLTDGTRLYRPHDDIWFWGDKKSCVEGWKIVSEFTELMGLEINEEKTGGVMIGGQSEGLPEGDVKWGFLKLDSSTGRFLIDREGVDQHIVHLSGQLSACESVFDWIQVWNVYGARFFFNNFGIPANCFGQAHVDAMVETFAYIQRKAFSSTGGSVTSTLKSMLRQKFSVEDIPDGYLYFPVADGGLELRNPIADLLAIRRHITEDPSELVQKALDEEQFAYSKAKSKYENVTSLRTRRAFDSAPTVEFMSFEEFTKYREQTSDALGDAYKDLTAVHSVKSVGSVFGEFYHVREMYRDEMTKRFGSLEIVPKEMLATGMVDMFRNSRLQWKE</sequence>
<dbReference type="PANTHER" id="PTHR37015:SF2">
    <property type="entry name" value="REVERSE TRANSCRIPTASE DOMAIN-CONTAINING PROTEIN"/>
    <property type="match status" value="1"/>
</dbReference>